<dbReference type="Proteomes" id="UP000659630">
    <property type="component" value="Unassembled WGS sequence"/>
</dbReference>
<comment type="caution">
    <text evidence="1">The sequence shown here is derived from an EMBL/GenBank/DDBJ whole genome shotgun (WGS) entry which is preliminary data.</text>
</comment>
<gene>
    <name evidence="1" type="ORF">H8S23_13770</name>
</gene>
<proteinExistence type="predicted"/>
<sequence>MAATRIELTKIPLNGGAALPGLTALSADGAEIDFKGQDVKTVILVENGGSAAGDITFKAGNGIQGVADLIASVPAGKTMAFVLESGAFKANGAVKVTGATTMKVGALLLP</sequence>
<evidence type="ECO:0000313" key="2">
    <source>
        <dbReference type="Proteomes" id="UP000659630"/>
    </source>
</evidence>
<protein>
    <submittedName>
        <fullName evidence="1">Uncharacterized protein</fullName>
    </submittedName>
</protein>
<reference evidence="1" key="1">
    <citation type="submission" date="2020-08" db="EMBL/GenBank/DDBJ databases">
        <title>Genome public.</title>
        <authorList>
            <person name="Liu C."/>
            <person name="Sun Q."/>
        </authorList>
    </citation>
    <scope>NUCLEOTIDE SEQUENCE</scope>
    <source>
        <strain evidence="1">BX8</strain>
    </source>
</reference>
<dbReference type="EMBL" id="JACONZ010000009">
    <property type="protein sequence ID" value="MBC5582571.1"/>
    <property type="molecule type" value="Genomic_DNA"/>
</dbReference>
<name>A0A923RF07_9FIRM</name>
<keyword evidence="2" id="KW-1185">Reference proteome</keyword>
<organism evidence="1 2">
    <name type="scientific">Anaerofilum hominis</name>
    <dbReference type="NCBI Taxonomy" id="2763016"/>
    <lineage>
        <taxon>Bacteria</taxon>
        <taxon>Bacillati</taxon>
        <taxon>Bacillota</taxon>
        <taxon>Clostridia</taxon>
        <taxon>Eubacteriales</taxon>
        <taxon>Oscillospiraceae</taxon>
        <taxon>Anaerofilum</taxon>
    </lineage>
</organism>
<dbReference type="RefSeq" id="WP_186888929.1">
    <property type="nucleotide sequence ID" value="NZ_JACONZ010000009.1"/>
</dbReference>
<evidence type="ECO:0000313" key="1">
    <source>
        <dbReference type="EMBL" id="MBC5582571.1"/>
    </source>
</evidence>
<accession>A0A923RF07</accession>
<dbReference type="AlphaFoldDB" id="A0A923RF07"/>